<dbReference type="GO" id="GO:0016567">
    <property type="term" value="P:protein ubiquitination"/>
    <property type="evidence" value="ECO:0007669"/>
    <property type="project" value="TreeGrafter"/>
</dbReference>
<dbReference type="GO" id="GO:0061630">
    <property type="term" value="F:ubiquitin protein ligase activity"/>
    <property type="evidence" value="ECO:0007669"/>
    <property type="project" value="UniProtKB-EC"/>
</dbReference>
<keyword evidence="3" id="KW-0479">Metal-binding</keyword>
<dbReference type="OMA" id="IHHERAH"/>
<dbReference type="Pfam" id="PF13639">
    <property type="entry name" value="zf-RING_2"/>
    <property type="match status" value="1"/>
</dbReference>
<dbReference type="GO" id="GO:0008270">
    <property type="term" value="F:zinc ion binding"/>
    <property type="evidence" value="ECO:0007669"/>
    <property type="project" value="UniProtKB-KW"/>
</dbReference>
<keyword evidence="8" id="KW-0012">Acyltransferase</keyword>
<evidence type="ECO:0000313" key="9">
    <source>
        <dbReference type="Proteomes" id="UP000238479"/>
    </source>
</evidence>
<comment type="caution">
    <text evidence="8">The sequence shown here is derived from an EMBL/GenBank/DDBJ whole genome shotgun (WGS) entry which is preliminary data.</text>
</comment>
<proteinExistence type="predicted"/>
<keyword evidence="8" id="KW-0436">Ligase</keyword>
<dbReference type="AlphaFoldDB" id="A0A2P6R5D2"/>
<name>A0A2P6R5D2_ROSCH</name>
<dbReference type="SUPFAM" id="SSF57850">
    <property type="entry name" value="RING/U-box"/>
    <property type="match status" value="1"/>
</dbReference>
<dbReference type="STRING" id="74649.A0A2P6R5D2"/>
<keyword evidence="9" id="KW-1185">Reference proteome</keyword>
<organism evidence="8 9">
    <name type="scientific">Rosa chinensis</name>
    <name type="common">China rose</name>
    <dbReference type="NCBI Taxonomy" id="74649"/>
    <lineage>
        <taxon>Eukaryota</taxon>
        <taxon>Viridiplantae</taxon>
        <taxon>Streptophyta</taxon>
        <taxon>Embryophyta</taxon>
        <taxon>Tracheophyta</taxon>
        <taxon>Spermatophyta</taxon>
        <taxon>Magnoliopsida</taxon>
        <taxon>eudicotyledons</taxon>
        <taxon>Gunneridae</taxon>
        <taxon>Pentapetalae</taxon>
        <taxon>rosids</taxon>
        <taxon>fabids</taxon>
        <taxon>Rosales</taxon>
        <taxon>Rosaceae</taxon>
        <taxon>Rosoideae</taxon>
        <taxon>Rosoideae incertae sedis</taxon>
        <taxon>Rosa</taxon>
    </lineage>
</organism>
<comment type="catalytic activity">
    <reaction evidence="1">
        <text>S-ubiquitinyl-[E2 ubiquitin-conjugating enzyme]-L-cysteine + [acceptor protein]-L-lysine = [E2 ubiquitin-conjugating enzyme]-L-cysteine + N(6)-ubiquitinyl-[acceptor protein]-L-lysine.</text>
        <dbReference type="EC" id="2.3.2.27"/>
    </reaction>
</comment>
<dbReference type="PROSITE" id="PS50089">
    <property type="entry name" value="ZF_RING_2"/>
    <property type="match status" value="1"/>
</dbReference>
<dbReference type="Gramene" id="PRQ41646">
    <property type="protein sequence ID" value="PRQ41646"/>
    <property type="gene ID" value="RchiOBHm_Chr3g0449061"/>
</dbReference>
<dbReference type="Gene3D" id="3.30.40.10">
    <property type="entry name" value="Zinc/RING finger domain, C3HC4 (zinc finger)"/>
    <property type="match status" value="1"/>
</dbReference>
<evidence type="ECO:0000256" key="6">
    <source>
        <dbReference type="PROSITE-ProRule" id="PRU00175"/>
    </source>
</evidence>
<dbReference type="Proteomes" id="UP000238479">
    <property type="component" value="Chromosome 3"/>
</dbReference>
<keyword evidence="4 6" id="KW-0863">Zinc-finger</keyword>
<evidence type="ECO:0000256" key="4">
    <source>
        <dbReference type="ARBA" id="ARBA00022771"/>
    </source>
</evidence>
<keyword evidence="5" id="KW-0862">Zinc</keyword>
<accession>A0A2P6R5D2</accession>
<protein>
    <recommendedName>
        <fullName evidence="2">RING-type E3 ubiquitin transferase</fullName>
        <ecNumber evidence="2">2.3.2.27</ecNumber>
    </recommendedName>
</protein>
<dbReference type="PANTHER" id="PTHR15710:SF77">
    <property type="entry name" value="RING-H2 FINGER PROTEIN ATL21B"/>
    <property type="match status" value="1"/>
</dbReference>
<dbReference type="InterPro" id="IPR013083">
    <property type="entry name" value="Znf_RING/FYVE/PHD"/>
</dbReference>
<evidence type="ECO:0000256" key="1">
    <source>
        <dbReference type="ARBA" id="ARBA00000900"/>
    </source>
</evidence>
<dbReference type="InterPro" id="IPR001841">
    <property type="entry name" value="Znf_RING"/>
</dbReference>
<dbReference type="EMBL" id="PDCK01000041">
    <property type="protein sequence ID" value="PRQ41646.1"/>
    <property type="molecule type" value="Genomic_DNA"/>
</dbReference>
<sequence length="253" mass="29906">MDQEVTSENNRFKHSVNFVKHTKRRRSLPSPAQLQVHFVCHTLHQYFNKLSCSSENSTRIHYLEETSEETCQFDLRAVLNLDDLLSNFSPILSEFGITEDSDDHRQIVSNIRFSGQRFGRDVIHKEESRGLFTLEVSISREHNMYRCESCLLDRVVRESIIMAEESERVTVPASQSSIKKLLKKRVRVEEGEFCSVCLEEFRVGTYETSMDCSHVFHRECIERWLRQSHYCPVCRYEMPTDYDRGEFHEDDEY</sequence>
<evidence type="ECO:0000256" key="5">
    <source>
        <dbReference type="ARBA" id="ARBA00022833"/>
    </source>
</evidence>
<evidence type="ECO:0000313" key="8">
    <source>
        <dbReference type="EMBL" id="PRQ41646.1"/>
    </source>
</evidence>
<reference evidence="8 9" key="1">
    <citation type="journal article" date="2018" name="Nat. Genet.">
        <title>The Rosa genome provides new insights in the design of modern roses.</title>
        <authorList>
            <person name="Bendahmane M."/>
        </authorList>
    </citation>
    <scope>NUCLEOTIDE SEQUENCE [LARGE SCALE GENOMIC DNA]</scope>
    <source>
        <strain evidence="9">cv. Old Blush</strain>
    </source>
</reference>
<dbReference type="SMART" id="SM00184">
    <property type="entry name" value="RING"/>
    <property type="match status" value="1"/>
</dbReference>
<dbReference type="PANTHER" id="PTHR15710">
    <property type="entry name" value="E3 UBIQUITIN-PROTEIN LIGASE PRAJA"/>
    <property type="match status" value="1"/>
</dbReference>
<dbReference type="GO" id="GO:0016874">
    <property type="term" value="F:ligase activity"/>
    <property type="evidence" value="ECO:0007669"/>
    <property type="project" value="UniProtKB-KW"/>
</dbReference>
<evidence type="ECO:0000259" key="7">
    <source>
        <dbReference type="PROSITE" id="PS50089"/>
    </source>
</evidence>
<feature type="domain" description="RING-type" evidence="7">
    <location>
        <begin position="194"/>
        <end position="235"/>
    </location>
</feature>
<keyword evidence="8" id="KW-0808">Transferase</keyword>
<dbReference type="GO" id="GO:0005737">
    <property type="term" value="C:cytoplasm"/>
    <property type="evidence" value="ECO:0007669"/>
    <property type="project" value="TreeGrafter"/>
</dbReference>
<evidence type="ECO:0000256" key="3">
    <source>
        <dbReference type="ARBA" id="ARBA00022723"/>
    </source>
</evidence>
<gene>
    <name evidence="8" type="ORF">RchiOBHm_Chr3g0449061</name>
</gene>
<evidence type="ECO:0000256" key="2">
    <source>
        <dbReference type="ARBA" id="ARBA00012483"/>
    </source>
</evidence>
<dbReference type="EC" id="2.3.2.27" evidence="2"/>